<comment type="caution">
    <text evidence="7">The sequence shown here is derived from an EMBL/GenBank/DDBJ whole genome shotgun (WGS) entry which is preliminary data.</text>
</comment>
<dbReference type="PANTHER" id="PTHR30111:SF1">
    <property type="entry name" value="33 KDA CHAPERONIN"/>
    <property type="match status" value="1"/>
</dbReference>
<dbReference type="OrthoDB" id="9793753at2"/>
<dbReference type="GO" id="GO:0051082">
    <property type="term" value="F:unfolded protein binding"/>
    <property type="evidence" value="ECO:0007669"/>
    <property type="project" value="UniProtKB-UniRule"/>
</dbReference>
<dbReference type="Gene3D" id="1.10.287.480">
    <property type="entry name" value="helix hairpin bin"/>
    <property type="match status" value="1"/>
</dbReference>
<dbReference type="NCBIfam" id="NF001033">
    <property type="entry name" value="PRK00114.1"/>
    <property type="match status" value="1"/>
</dbReference>
<proteinExistence type="inferred from homology"/>
<evidence type="ECO:0000256" key="2">
    <source>
        <dbReference type="ARBA" id="ARBA00022833"/>
    </source>
</evidence>
<dbReference type="PIRSF" id="PIRSF005261">
    <property type="entry name" value="Heat_shock_Hsp33"/>
    <property type="match status" value="1"/>
</dbReference>
<evidence type="ECO:0000256" key="3">
    <source>
        <dbReference type="ARBA" id="ARBA00023157"/>
    </source>
</evidence>
<dbReference type="SUPFAM" id="SSF64397">
    <property type="entry name" value="Hsp33 domain"/>
    <property type="match status" value="1"/>
</dbReference>
<comment type="similarity">
    <text evidence="6">Belongs to the HSP33 family.</text>
</comment>
<dbReference type="PANTHER" id="PTHR30111">
    <property type="entry name" value="33 KDA CHAPERONIN"/>
    <property type="match status" value="1"/>
</dbReference>
<comment type="subcellular location">
    <subcellularLocation>
        <location evidence="6">Cytoplasm</location>
    </subcellularLocation>
</comment>
<comment type="function">
    <text evidence="6">Redox regulated molecular chaperone. Protects both thermally unfolding and oxidatively damaged proteins from irreversible aggregation. Plays an important role in the bacterial defense system toward oxidative stress.</text>
</comment>
<evidence type="ECO:0000256" key="6">
    <source>
        <dbReference type="HAMAP-Rule" id="MF_00117"/>
    </source>
</evidence>
<dbReference type="RefSeq" id="WP_068901963.1">
    <property type="nucleotide sequence ID" value="NZ_JBHUIF010000022.1"/>
</dbReference>
<dbReference type="HAMAP" id="MF_00117">
    <property type="entry name" value="HslO"/>
    <property type="match status" value="1"/>
</dbReference>
<dbReference type="STRING" id="1080227.A8L45_10430"/>
<gene>
    <name evidence="6" type="primary">hslO</name>
    <name evidence="7" type="ORF">A8L45_10430</name>
</gene>
<feature type="disulfide bond" description="Redox-active" evidence="6">
    <location>
        <begin position="229"/>
        <end position="231"/>
    </location>
</feature>
<dbReference type="Gene3D" id="3.90.1280.10">
    <property type="entry name" value="HSP33 redox switch-like"/>
    <property type="match status" value="1"/>
</dbReference>
<dbReference type="GO" id="GO:0042026">
    <property type="term" value="P:protein refolding"/>
    <property type="evidence" value="ECO:0007669"/>
    <property type="project" value="TreeGrafter"/>
</dbReference>
<dbReference type="CDD" id="cd00498">
    <property type="entry name" value="Hsp33"/>
    <property type="match status" value="1"/>
</dbReference>
<reference evidence="7 8" key="1">
    <citation type="submission" date="2016-05" db="EMBL/GenBank/DDBJ databases">
        <title>Genomic Taxonomy of the Vibrionaceae.</title>
        <authorList>
            <person name="Gomez-Gil B."/>
            <person name="Enciso-Ibarra J."/>
        </authorList>
    </citation>
    <scope>NUCLEOTIDE SEQUENCE [LARGE SCALE GENOMIC DNA]</scope>
    <source>
        <strain evidence="7 8">CAIM 1920</strain>
    </source>
</reference>
<comment type="PTM">
    <text evidence="6">Under oxidizing conditions two disulfide bonds are formed involving the reactive cysteines. Under reducing conditions zinc is bound to the reactive cysteines and the protein is inactive.</text>
</comment>
<dbReference type="EMBL" id="LYBM01000016">
    <property type="protein sequence ID" value="ODA33456.1"/>
    <property type="molecule type" value="Genomic_DNA"/>
</dbReference>
<keyword evidence="1 6" id="KW-0963">Cytoplasm</keyword>
<dbReference type="InterPro" id="IPR000397">
    <property type="entry name" value="Heat_shock_Hsp33"/>
</dbReference>
<dbReference type="InterPro" id="IPR016154">
    <property type="entry name" value="Heat_shock_Hsp33_C"/>
</dbReference>
<dbReference type="GO" id="GO:0005737">
    <property type="term" value="C:cytoplasm"/>
    <property type="evidence" value="ECO:0007669"/>
    <property type="project" value="UniProtKB-SubCell"/>
</dbReference>
<keyword evidence="3 6" id="KW-1015">Disulfide bond</keyword>
<dbReference type="InterPro" id="IPR023212">
    <property type="entry name" value="Hsp33_helix_hairpin_bin_dom_sf"/>
</dbReference>
<dbReference type="SUPFAM" id="SSF118352">
    <property type="entry name" value="HSP33 redox switch-like"/>
    <property type="match status" value="1"/>
</dbReference>
<dbReference type="Gene3D" id="3.55.30.10">
    <property type="entry name" value="Hsp33 domain"/>
    <property type="match status" value="1"/>
</dbReference>
<accession>A0A1C3EJP2</accession>
<organism evidence="7 8">
    <name type="scientific">Veronia pacifica</name>
    <dbReference type="NCBI Taxonomy" id="1080227"/>
    <lineage>
        <taxon>Bacteria</taxon>
        <taxon>Pseudomonadati</taxon>
        <taxon>Pseudomonadota</taxon>
        <taxon>Gammaproteobacteria</taxon>
        <taxon>Vibrionales</taxon>
        <taxon>Vibrionaceae</taxon>
        <taxon>Veronia</taxon>
    </lineage>
</organism>
<dbReference type="InterPro" id="IPR016153">
    <property type="entry name" value="Heat_shock_Hsp33_N"/>
</dbReference>
<protein>
    <recommendedName>
        <fullName evidence="6">33 kDa chaperonin</fullName>
    </recommendedName>
    <alternativeName>
        <fullName evidence="6">Heat shock protein 33 homolog</fullName>
        <shortName evidence="6">HSP33</shortName>
    </alternativeName>
</protein>
<dbReference type="AlphaFoldDB" id="A0A1C3EJP2"/>
<keyword evidence="4 6" id="KW-0143">Chaperone</keyword>
<dbReference type="GO" id="GO:0044183">
    <property type="term" value="F:protein folding chaperone"/>
    <property type="evidence" value="ECO:0007669"/>
    <property type="project" value="TreeGrafter"/>
</dbReference>
<name>A0A1C3EJP2_9GAMM</name>
<dbReference type="Proteomes" id="UP000094936">
    <property type="component" value="Unassembled WGS sequence"/>
</dbReference>
<keyword evidence="5 6" id="KW-0676">Redox-active center</keyword>
<dbReference type="Pfam" id="PF01430">
    <property type="entry name" value="HSP33"/>
    <property type="match status" value="1"/>
</dbReference>
<evidence type="ECO:0000313" key="7">
    <source>
        <dbReference type="EMBL" id="ODA33456.1"/>
    </source>
</evidence>
<evidence type="ECO:0000256" key="1">
    <source>
        <dbReference type="ARBA" id="ARBA00022490"/>
    </source>
</evidence>
<evidence type="ECO:0000313" key="8">
    <source>
        <dbReference type="Proteomes" id="UP000094936"/>
    </source>
</evidence>
<feature type="disulfide bond" description="Redox-active" evidence="6">
    <location>
        <begin position="262"/>
        <end position="265"/>
    </location>
</feature>
<evidence type="ECO:0000256" key="5">
    <source>
        <dbReference type="ARBA" id="ARBA00023284"/>
    </source>
</evidence>
<keyword evidence="2 6" id="KW-0862">Zinc</keyword>
<evidence type="ECO:0000256" key="4">
    <source>
        <dbReference type="ARBA" id="ARBA00023186"/>
    </source>
</evidence>
<keyword evidence="8" id="KW-1185">Reference proteome</keyword>
<sequence>MSQDSLHRYVFDGVSVRGELVQLSDTFQKMVETKTYPEPVRELLGQMLAATSLLTATLKFEGNISVQIQGDGPLSLAVINGNHEQVLRGTARWKEGVDMPETLREMVGKGQIIITIEPVNGERYQGIVGLEGETLQECLEDYFMRSEQLQTRLWLKSGIENGNVKAAGMLLQILPDGKGTEDDFEHLAQLTETVKNEELFTLDAQEVLYRLYHQEKVKLYEPQAVTFKCSCSRERSASAIAAIERTEVEKMVAEMGSLSLHCDYCGSDYSFDSVDIAAIFNDASAAPDSVH</sequence>